<dbReference type="InterPro" id="IPR009057">
    <property type="entry name" value="Homeodomain-like_sf"/>
</dbReference>
<dbReference type="Pfam" id="PF24662">
    <property type="entry name" value="DUF7650"/>
    <property type="match status" value="1"/>
</dbReference>
<feature type="compositionally biased region" description="Polar residues" evidence="5">
    <location>
        <begin position="812"/>
        <end position="822"/>
    </location>
</feature>
<evidence type="ECO:0000259" key="6">
    <source>
        <dbReference type="PROSITE" id="PS51293"/>
    </source>
</evidence>
<name>A0A7I8KR61_SPIIN</name>
<evidence type="ECO:0000313" key="7">
    <source>
        <dbReference type="EMBL" id="CAA7399922.1"/>
    </source>
</evidence>
<dbReference type="InterPro" id="IPR056067">
    <property type="entry name" value="DUF7650"/>
</dbReference>
<dbReference type="SUPFAM" id="SSF46689">
    <property type="entry name" value="Homeodomain-like"/>
    <property type="match status" value="1"/>
</dbReference>
<feature type="compositionally biased region" description="Polar residues" evidence="5">
    <location>
        <begin position="521"/>
        <end position="535"/>
    </location>
</feature>
<evidence type="ECO:0000256" key="3">
    <source>
        <dbReference type="ARBA" id="ARBA00023163"/>
    </source>
</evidence>
<keyword evidence="4" id="KW-0539">Nucleus</keyword>
<feature type="domain" description="SANT" evidence="6">
    <location>
        <begin position="167"/>
        <end position="218"/>
    </location>
</feature>
<evidence type="ECO:0000256" key="2">
    <source>
        <dbReference type="ARBA" id="ARBA00023015"/>
    </source>
</evidence>
<dbReference type="PANTHER" id="PTHR13859">
    <property type="entry name" value="ATROPHIN-RELATED"/>
    <property type="match status" value="1"/>
</dbReference>
<organism evidence="7 8">
    <name type="scientific">Spirodela intermedia</name>
    <name type="common">Intermediate duckweed</name>
    <dbReference type="NCBI Taxonomy" id="51605"/>
    <lineage>
        <taxon>Eukaryota</taxon>
        <taxon>Viridiplantae</taxon>
        <taxon>Streptophyta</taxon>
        <taxon>Embryophyta</taxon>
        <taxon>Tracheophyta</taxon>
        <taxon>Spermatophyta</taxon>
        <taxon>Magnoliopsida</taxon>
        <taxon>Liliopsida</taxon>
        <taxon>Araceae</taxon>
        <taxon>Lemnoideae</taxon>
        <taxon>Spirodela</taxon>
    </lineage>
</organism>
<feature type="region of interest" description="Disordered" evidence="5">
    <location>
        <begin position="1"/>
        <end position="30"/>
    </location>
</feature>
<evidence type="ECO:0000313" key="8">
    <source>
        <dbReference type="Proteomes" id="UP000663760"/>
    </source>
</evidence>
<dbReference type="InterPro" id="IPR057712">
    <property type="entry name" value="DUF7952"/>
</dbReference>
<feature type="region of interest" description="Disordered" evidence="5">
    <location>
        <begin position="794"/>
        <end position="822"/>
    </location>
</feature>
<feature type="compositionally biased region" description="Low complexity" evidence="5">
    <location>
        <begin position="799"/>
        <end position="811"/>
    </location>
</feature>
<dbReference type="InterPro" id="IPR017884">
    <property type="entry name" value="SANT_dom"/>
</dbReference>
<comment type="subcellular location">
    <subcellularLocation>
        <location evidence="1">Nucleus</location>
    </subcellularLocation>
</comment>
<reference evidence="7" key="1">
    <citation type="submission" date="2020-02" db="EMBL/GenBank/DDBJ databases">
        <authorList>
            <person name="Scholz U."/>
            <person name="Mascher M."/>
            <person name="Fiebig A."/>
        </authorList>
    </citation>
    <scope>NUCLEOTIDE SEQUENCE</scope>
</reference>
<evidence type="ECO:0000256" key="5">
    <source>
        <dbReference type="SAM" id="MobiDB-lite"/>
    </source>
</evidence>
<dbReference type="PANTHER" id="PTHR13859:SF11">
    <property type="entry name" value="GRUNGE, ISOFORM J"/>
    <property type="match status" value="1"/>
</dbReference>
<protein>
    <recommendedName>
        <fullName evidence="6">SANT domain-containing protein</fullName>
    </recommendedName>
</protein>
<dbReference type="OrthoDB" id="1634742at2759"/>
<feature type="region of interest" description="Disordered" evidence="5">
    <location>
        <begin position="514"/>
        <end position="543"/>
    </location>
</feature>
<keyword evidence="2" id="KW-0805">Transcription regulation</keyword>
<dbReference type="GO" id="GO:0003714">
    <property type="term" value="F:transcription corepressor activity"/>
    <property type="evidence" value="ECO:0007669"/>
    <property type="project" value="TreeGrafter"/>
</dbReference>
<keyword evidence="8" id="KW-1185">Reference proteome</keyword>
<sequence>MDLLKLYHDEDSTADTSSEHLSADSPGTNDIFEEQPIAPRIGEEYQVELPLLERRSQYLVPILSSVSVGTTNDTDFAVKIGLDIPVTWTLDRDELEPYVCTSGAEIADVELVRFDGGLYSKFHDSLNGRAAEVSKTHVNGSVASTYKGELFDQKPNLGKRYCPIPALPMTPWTDDEKKIFLLGLYVFGKNLVQVKRFIECKRMGDILSFYYGSFYRSDAHRRWSECRKMRSRKYIYGQRIFSGWRHNELLQRLDQNLSEAGRSALVEATKALGECKITLEEYVFTLKMAVSLKALVEAVGIGIENYDLTGLASDPAKATHGTSTRAEIPVGKACSSLTSVDIIKFLTGDFRLSKARSNDLFWEAVWPRLLAKGWHSEQPKNSSFGTSRHSLVFLVPVIKKFSRKLVKGKHYFDSVSDVLNEVASDPRLLELDIEGLKGDNGKDEHGWDGGSNLEENGSSDQQNHLYLRPRLPNCNSELMKFTVVDTSLVHAEPPFRVRELKSLPVDPTIIGYGASSPCEADSNSSEDQPISTEMSLTDGKKVKEARRRVNKVGKSMLADRAASVSKRRVLINREDSDGRYPNGSSEFDPTKDEEFQFGVGSKSGKPNYLSPVSKRQRLTACRNPESVFRALSSGDLVEKEIGCLVKPMEVNESVVAEAGLVAKDSPNESNEYIQNGNCVSTSSIGEVAIPCGKTTQARALIDLNLPQFPPDFDACEALNAEVADNQEDLSLKLVSIPLGGQNPAKHQSWEYSNGVSNEPHDTVNARRHSTRNRPLTTRALEALASGFLATRRKGKATKTKVSSSVASRSSRPSYKTVETSASATTVDRGSAICDLTDAKFEAMEEECSSNPNLP</sequence>
<dbReference type="Proteomes" id="UP000663760">
    <property type="component" value="Chromosome 7"/>
</dbReference>
<dbReference type="GO" id="GO:0005634">
    <property type="term" value="C:nucleus"/>
    <property type="evidence" value="ECO:0007669"/>
    <property type="project" value="UniProtKB-SubCell"/>
</dbReference>
<evidence type="ECO:0000256" key="1">
    <source>
        <dbReference type="ARBA" id="ARBA00004123"/>
    </source>
</evidence>
<dbReference type="Pfam" id="PF25826">
    <property type="entry name" value="DUF7952"/>
    <property type="match status" value="1"/>
</dbReference>
<dbReference type="AlphaFoldDB" id="A0A7I8KR61"/>
<dbReference type="EMBL" id="LR746270">
    <property type="protein sequence ID" value="CAA7399922.1"/>
    <property type="molecule type" value="Genomic_DNA"/>
</dbReference>
<proteinExistence type="predicted"/>
<feature type="compositionally biased region" description="Basic and acidic residues" evidence="5">
    <location>
        <begin position="1"/>
        <end position="22"/>
    </location>
</feature>
<accession>A0A7I8KR61</accession>
<feature type="region of interest" description="Disordered" evidence="5">
    <location>
        <begin position="573"/>
        <end position="592"/>
    </location>
</feature>
<evidence type="ECO:0000256" key="4">
    <source>
        <dbReference type="ARBA" id="ARBA00023242"/>
    </source>
</evidence>
<feature type="region of interest" description="Disordered" evidence="5">
    <location>
        <begin position="440"/>
        <end position="461"/>
    </location>
</feature>
<dbReference type="Gene3D" id="1.10.10.60">
    <property type="entry name" value="Homeodomain-like"/>
    <property type="match status" value="1"/>
</dbReference>
<keyword evidence="3" id="KW-0804">Transcription</keyword>
<gene>
    <name evidence="7" type="ORF">SI8410_07010592</name>
</gene>
<dbReference type="PROSITE" id="PS51293">
    <property type="entry name" value="SANT"/>
    <property type="match status" value="1"/>
</dbReference>